<proteinExistence type="predicted"/>
<dbReference type="InterPro" id="IPR017850">
    <property type="entry name" value="Alkaline_phosphatase_core_sf"/>
</dbReference>
<dbReference type="InterPro" id="IPR002591">
    <property type="entry name" value="Phosphodiest/P_Trfase"/>
</dbReference>
<dbReference type="EMBL" id="JBHTJZ010000004">
    <property type="protein sequence ID" value="MFD0958262.1"/>
    <property type="molecule type" value="Genomic_DNA"/>
</dbReference>
<dbReference type="Proteomes" id="UP001596989">
    <property type="component" value="Unassembled WGS sequence"/>
</dbReference>
<keyword evidence="2" id="KW-1185">Reference proteome</keyword>
<protein>
    <submittedName>
        <fullName evidence="1">Alkaline phosphatase family protein</fullName>
    </submittedName>
</protein>
<evidence type="ECO:0000313" key="1">
    <source>
        <dbReference type="EMBL" id="MFD0958262.1"/>
    </source>
</evidence>
<organism evidence="1 2">
    <name type="scientific">Paenibacillus chungangensis</name>
    <dbReference type="NCBI Taxonomy" id="696535"/>
    <lineage>
        <taxon>Bacteria</taxon>
        <taxon>Bacillati</taxon>
        <taxon>Bacillota</taxon>
        <taxon>Bacilli</taxon>
        <taxon>Bacillales</taxon>
        <taxon>Paenibacillaceae</taxon>
        <taxon>Paenibacillus</taxon>
    </lineage>
</organism>
<dbReference type="Pfam" id="PF01663">
    <property type="entry name" value="Phosphodiest"/>
    <property type="match status" value="1"/>
</dbReference>
<reference evidence="2" key="1">
    <citation type="journal article" date="2019" name="Int. J. Syst. Evol. Microbiol.">
        <title>The Global Catalogue of Microorganisms (GCM) 10K type strain sequencing project: providing services to taxonomists for standard genome sequencing and annotation.</title>
        <authorList>
            <consortium name="The Broad Institute Genomics Platform"/>
            <consortium name="The Broad Institute Genome Sequencing Center for Infectious Disease"/>
            <person name="Wu L."/>
            <person name="Ma J."/>
        </authorList>
    </citation>
    <scope>NUCLEOTIDE SEQUENCE [LARGE SCALE GENOMIC DNA]</scope>
    <source>
        <strain evidence="2">CCUG 59129</strain>
    </source>
</reference>
<dbReference type="SUPFAM" id="SSF53649">
    <property type="entry name" value="Alkaline phosphatase-like"/>
    <property type="match status" value="1"/>
</dbReference>
<dbReference type="PANTHER" id="PTHR10151:SF120">
    <property type="entry name" value="BIS(5'-ADENOSYL)-TRIPHOSPHATASE"/>
    <property type="match status" value="1"/>
</dbReference>
<evidence type="ECO:0000313" key="2">
    <source>
        <dbReference type="Proteomes" id="UP001596989"/>
    </source>
</evidence>
<comment type="caution">
    <text evidence="1">The sequence shown here is derived from an EMBL/GenBank/DDBJ whole genome shotgun (WGS) entry which is preliminary data.</text>
</comment>
<dbReference type="PANTHER" id="PTHR10151">
    <property type="entry name" value="ECTONUCLEOTIDE PYROPHOSPHATASE/PHOSPHODIESTERASE"/>
    <property type="match status" value="1"/>
</dbReference>
<accession>A0ABW3HL87</accession>
<dbReference type="RefSeq" id="WP_377561925.1">
    <property type="nucleotide sequence ID" value="NZ_JBHTJZ010000004.1"/>
</dbReference>
<name>A0ABW3HL87_9BACL</name>
<gene>
    <name evidence="1" type="ORF">ACFQ2I_02535</name>
</gene>
<dbReference type="Gene3D" id="3.40.720.10">
    <property type="entry name" value="Alkaline Phosphatase, subunit A"/>
    <property type="match status" value="1"/>
</dbReference>
<sequence length="270" mass="29981">MSEIKRVIIIGIDGAGNFLQKVDTPHLDRFFAQGAVTFDASADYPSGSAENWGAAFHGVSCEKHGVYYENINQQPFSENSAYPSFFKVIQQHEPQSKLAAFSSWEPINSGLIEQSSYVAKVSKKDELMMPEVLHYIHNEDPRLLFIHLGDVDYAGHDYGFQSEQYYQEIQRADGYFGQLMEAITARGWLSDSVVIVLTDHGGGGVNLKDHGSDHPLDMTIFWSCAGPGIRPGQKLASSIHIMDTAAVVLHAFGIAQPETWDARVPQELFQ</sequence>